<dbReference type="PRINTS" id="PR01590">
    <property type="entry name" value="HTHFIS"/>
</dbReference>
<evidence type="ECO:0000256" key="4">
    <source>
        <dbReference type="ARBA" id="ARBA00023125"/>
    </source>
</evidence>
<evidence type="ECO:0000256" key="2">
    <source>
        <dbReference type="ARBA" id="ARBA00022840"/>
    </source>
</evidence>
<gene>
    <name evidence="7" type="ORF">C7K25_05700</name>
</gene>
<evidence type="ECO:0000256" key="5">
    <source>
        <dbReference type="ARBA" id="ARBA00023163"/>
    </source>
</evidence>
<evidence type="ECO:0000313" key="7">
    <source>
        <dbReference type="EMBL" id="MDJ1370860.1"/>
    </source>
</evidence>
<dbReference type="InterPro" id="IPR029016">
    <property type="entry name" value="GAF-like_dom_sf"/>
</dbReference>
<dbReference type="RefSeq" id="WP_026936284.1">
    <property type="nucleotide sequence ID" value="NZ_CP028426.1"/>
</dbReference>
<dbReference type="InterPro" id="IPR058031">
    <property type="entry name" value="AAA_lid_NorR"/>
</dbReference>
<dbReference type="Gene3D" id="3.30.450.40">
    <property type="match status" value="1"/>
</dbReference>
<feature type="domain" description="Sigma-54 factor interaction" evidence="6">
    <location>
        <begin position="425"/>
        <end position="486"/>
    </location>
</feature>
<dbReference type="SUPFAM" id="SSF52540">
    <property type="entry name" value="P-loop containing nucleoside triphosphate hydrolases"/>
    <property type="match status" value="1"/>
</dbReference>
<comment type="caution">
    <text evidence="7">The sequence shown here is derived from an EMBL/GenBank/DDBJ whole genome shotgun (WGS) entry which is preliminary data.</text>
</comment>
<organism evidence="7 8">
    <name type="scientific">Gulosibacter molinativorax</name>
    <dbReference type="NCBI Taxonomy" id="256821"/>
    <lineage>
        <taxon>Bacteria</taxon>
        <taxon>Bacillati</taxon>
        <taxon>Actinomycetota</taxon>
        <taxon>Actinomycetes</taxon>
        <taxon>Micrococcales</taxon>
        <taxon>Microbacteriaceae</taxon>
        <taxon>Gulosibacter</taxon>
    </lineage>
</organism>
<dbReference type="InterPro" id="IPR027417">
    <property type="entry name" value="P-loop_NTPase"/>
</dbReference>
<dbReference type="PANTHER" id="PTHR32071">
    <property type="entry name" value="TRANSCRIPTIONAL REGULATORY PROTEIN"/>
    <property type="match status" value="1"/>
</dbReference>
<dbReference type="Gene3D" id="1.10.8.60">
    <property type="match status" value="1"/>
</dbReference>
<name>A0ABT7C747_9MICO</name>
<evidence type="ECO:0000256" key="1">
    <source>
        <dbReference type="ARBA" id="ARBA00022741"/>
    </source>
</evidence>
<reference evidence="7" key="1">
    <citation type="submission" date="2018-03" db="EMBL/GenBank/DDBJ databases">
        <authorList>
            <person name="Nunes O.C."/>
            <person name="Lopes A.R."/>
            <person name="Froufe H."/>
            <person name="Munoz-Merida A."/>
            <person name="Barroso C."/>
            <person name="Egas C."/>
        </authorList>
    </citation>
    <scope>NUCLEOTIDE SEQUENCE</scope>
    <source>
        <strain evidence="7">ON4</strain>
    </source>
</reference>
<evidence type="ECO:0000259" key="6">
    <source>
        <dbReference type="PROSITE" id="PS50045"/>
    </source>
</evidence>
<dbReference type="InterPro" id="IPR002197">
    <property type="entry name" value="HTH_Fis"/>
</dbReference>
<dbReference type="Pfam" id="PF02954">
    <property type="entry name" value="HTH_8"/>
    <property type="match status" value="1"/>
</dbReference>
<keyword evidence="1" id="KW-0547">Nucleotide-binding</keyword>
<dbReference type="Proteomes" id="UP001170379">
    <property type="component" value="Unassembled WGS sequence"/>
</dbReference>
<dbReference type="Gene3D" id="1.10.10.60">
    <property type="entry name" value="Homeodomain-like"/>
    <property type="match status" value="1"/>
</dbReference>
<keyword evidence="3" id="KW-0805">Transcription regulation</keyword>
<dbReference type="Pfam" id="PF01590">
    <property type="entry name" value="GAF"/>
    <property type="match status" value="1"/>
</dbReference>
<dbReference type="PROSITE" id="PS50045">
    <property type="entry name" value="SIGMA54_INTERACT_4"/>
    <property type="match status" value="1"/>
</dbReference>
<keyword evidence="2" id="KW-0067">ATP-binding</keyword>
<evidence type="ECO:0000256" key="3">
    <source>
        <dbReference type="ARBA" id="ARBA00023015"/>
    </source>
</evidence>
<dbReference type="Pfam" id="PF25601">
    <property type="entry name" value="AAA_lid_14"/>
    <property type="match status" value="1"/>
</dbReference>
<proteinExistence type="predicted"/>
<sequence>MLRSVREQLLTVGVEVASISDANLDPVIERSWRRTVSSGDVVPDAHPKFRLDDVRQSSPERLMKASGEVFSRWHSSLVGQPVSILLSDPAGRIIARQTEESSVLRRLDRAYASEGYDFSESSIGTNGLGTALEERNAILINGAEHFSDALSGLTCAGMSIRHPGTGRLLGSIALAAPERAAHPMMLAIVKQVASELESAIANQGIPEHIRAMLALFLGTSPTKTVLALSRDGVYSTTGGLSLLSAETHVKVWEHLQSLDWSSNSIQPVTIGYSTGTARRLYDAREDTVYGIELDNRTLVSGHSNNWHAQRIAELNEATDLSATIAVTGPNGVGKVHLTREWLSQRHGVTPTVVSHATDQDADRLQRELASGSSIILSEPELRFERAEGSELLNLFRHQNRPGRGHLIITTSDSAMPRMLEKRSGLRIPNIALQPLMGDVDRITEIVAEYGEREGLVLSAAATQALLRWNWPGNVRELTSLLTHLKRTHGGNVVDAEALPAEMRMRARSLYGLAASEYRSIEEALERTGGNRSRAAELLGIGRTTLYRKMREYGIGATQRLAE</sequence>
<protein>
    <recommendedName>
        <fullName evidence="6">Sigma-54 factor interaction domain-containing protein</fullName>
    </recommendedName>
</protein>
<reference evidence="7" key="2">
    <citation type="journal article" date="2022" name="Sci. Rep.">
        <title>In silico prediction of the enzymes involved in the degradation of the herbicide molinate by Gulosibacter molinativorax ON4T.</title>
        <authorList>
            <person name="Lopes A.R."/>
            <person name="Bunin E."/>
            <person name="Viana A.T."/>
            <person name="Froufe H."/>
            <person name="Munoz-Merida A."/>
            <person name="Pinho D."/>
            <person name="Figueiredo J."/>
            <person name="Barroso C."/>
            <person name="Vaz-Moreira I."/>
            <person name="Bellanger X."/>
            <person name="Egas C."/>
            <person name="Nunes O.C."/>
        </authorList>
    </citation>
    <scope>NUCLEOTIDE SEQUENCE</scope>
    <source>
        <strain evidence="7">ON4</strain>
    </source>
</reference>
<dbReference type="InterPro" id="IPR009057">
    <property type="entry name" value="Homeodomain-like_sf"/>
</dbReference>
<dbReference type="SUPFAM" id="SSF46689">
    <property type="entry name" value="Homeodomain-like"/>
    <property type="match status" value="1"/>
</dbReference>
<dbReference type="EMBL" id="PXVD01000007">
    <property type="protein sequence ID" value="MDJ1370860.1"/>
    <property type="molecule type" value="Genomic_DNA"/>
</dbReference>
<accession>A0ABT7C747</accession>
<keyword evidence="4" id="KW-0238">DNA-binding</keyword>
<keyword evidence="8" id="KW-1185">Reference proteome</keyword>
<dbReference type="PANTHER" id="PTHR32071:SF81">
    <property type="entry name" value="PROPIONATE CATABOLISM OPERON REGULATORY PROTEIN"/>
    <property type="match status" value="1"/>
</dbReference>
<evidence type="ECO:0000313" key="8">
    <source>
        <dbReference type="Proteomes" id="UP001170379"/>
    </source>
</evidence>
<keyword evidence="5" id="KW-0804">Transcription</keyword>
<dbReference type="InterPro" id="IPR003018">
    <property type="entry name" value="GAF"/>
</dbReference>
<dbReference type="InterPro" id="IPR002078">
    <property type="entry name" value="Sigma_54_int"/>
</dbReference>